<dbReference type="GO" id="GO:0015087">
    <property type="term" value="F:cobalt ion transmembrane transporter activity"/>
    <property type="evidence" value="ECO:0007669"/>
    <property type="project" value="UniProtKB-UniRule"/>
</dbReference>
<dbReference type="GO" id="GO:0050897">
    <property type="term" value="F:cobalt ion binding"/>
    <property type="evidence" value="ECO:0007669"/>
    <property type="project" value="TreeGrafter"/>
</dbReference>
<dbReference type="GO" id="GO:0000287">
    <property type="term" value="F:magnesium ion binding"/>
    <property type="evidence" value="ECO:0007669"/>
    <property type="project" value="TreeGrafter"/>
</dbReference>
<evidence type="ECO:0000256" key="1">
    <source>
        <dbReference type="ARBA" id="ARBA00004651"/>
    </source>
</evidence>
<accession>C0E3E6</accession>
<keyword evidence="6 12" id="KW-0460">Magnesium</keyword>
<comment type="catalytic activity">
    <reaction evidence="10">
        <text>Mg(2+)(in) = Mg(2+)(out)</text>
        <dbReference type="Rhea" id="RHEA:29827"/>
        <dbReference type="ChEBI" id="CHEBI:18420"/>
    </reaction>
</comment>
<dbReference type="SUPFAM" id="SSF143865">
    <property type="entry name" value="CorA soluble domain-like"/>
    <property type="match status" value="1"/>
</dbReference>
<dbReference type="GO" id="GO:0005886">
    <property type="term" value="C:plasma membrane"/>
    <property type="evidence" value="ECO:0007669"/>
    <property type="project" value="UniProtKB-SubCell"/>
</dbReference>
<comment type="caution">
    <text evidence="13">The sequence shown here is derived from an EMBL/GenBank/DDBJ whole genome shotgun (WGS) entry which is preliminary data.</text>
</comment>
<dbReference type="GO" id="GO:0015095">
    <property type="term" value="F:magnesium ion transmembrane transporter activity"/>
    <property type="evidence" value="ECO:0007669"/>
    <property type="project" value="UniProtKB-UniRule"/>
</dbReference>
<dbReference type="InterPro" id="IPR002523">
    <property type="entry name" value="MgTranspt_CorA/ZnTranspt_ZntB"/>
</dbReference>
<evidence type="ECO:0000256" key="5">
    <source>
        <dbReference type="ARBA" id="ARBA00022692"/>
    </source>
</evidence>
<evidence type="ECO:0000256" key="9">
    <source>
        <dbReference type="ARBA" id="ARBA00023136"/>
    </source>
</evidence>
<dbReference type="HOGENOM" id="CLU_007127_0_2_11"/>
<evidence type="ECO:0000256" key="7">
    <source>
        <dbReference type="ARBA" id="ARBA00022989"/>
    </source>
</evidence>
<dbReference type="EMBL" id="ACEB01000021">
    <property type="protein sequence ID" value="EEG27079.1"/>
    <property type="molecule type" value="Genomic_DNA"/>
</dbReference>
<keyword evidence="7 12" id="KW-1133">Transmembrane helix</keyword>
<comment type="function">
    <text evidence="11">Mediates influx of magnesium ions. Alternates between open and closed states. Activated by low cytoplasmic Mg(2+) levels. Inactive when cytoplasmic Mg(2+) levels are high.</text>
</comment>
<reference evidence="13 14" key="1">
    <citation type="submission" date="2009-01" db="EMBL/GenBank/DDBJ databases">
        <authorList>
            <person name="Fulton L."/>
            <person name="Clifton S."/>
            <person name="Chinwalla A.T."/>
            <person name="Mitreva M."/>
            <person name="Sodergren E."/>
            <person name="Weinstock G."/>
            <person name="Clifton S."/>
            <person name="Dooling D.J."/>
            <person name="Fulton B."/>
            <person name="Minx P."/>
            <person name="Pepin K.H."/>
            <person name="Johnson M."/>
            <person name="Bhonagiri V."/>
            <person name="Nash W.E."/>
            <person name="Mardis E.R."/>
            <person name="Wilson R.K."/>
        </authorList>
    </citation>
    <scope>NUCLEOTIDE SEQUENCE [LARGE SCALE GENOMIC DNA]</scope>
    <source>
        <strain evidence="13 14">ATCC 33806</strain>
    </source>
</reference>
<gene>
    <name evidence="12" type="primary">corA</name>
    <name evidence="13" type="ORF">CORMATOL_01508</name>
</gene>
<dbReference type="PANTHER" id="PTHR46494:SF1">
    <property type="entry name" value="CORA FAMILY METAL ION TRANSPORTER (EUROFUNG)"/>
    <property type="match status" value="1"/>
</dbReference>
<dbReference type="InterPro" id="IPR045861">
    <property type="entry name" value="CorA_cytoplasmic_dom"/>
</dbReference>
<keyword evidence="9 12" id="KW-0472">Membrane</keyword>
<comment type="subcellular location">
    <subcellularLocation>
        <location evidence="1">Cell membrane</location>
        <topology evidence="1">Multi-pass membrane protein</topology>
    </subcellularLocation>
    <subcellularLocation>
        <location evidence="12">Membrane</location>
        <topology evidence="12">Multi-pass membrane protein</topology>
    </subcellularLocation>
</comment>
<dbReference type="SUPFAM" id="SSF144083">
    <property type="entry name" value="Magnesium transport protein CorA, transmembrane region"/>
    <property type="match status" value="1"/>
</dbReference>
<name>C0E3E6_9CORY</name>
<dbReference type="Gene3D" id="1.20.58.340">
    <property type="entry name" value="Magnesium transport protein CorA, transmembrane region"/>
    <property type="match status" value="2"/>
</dbReference>
<evidence type="ECO:0000313" key="13">
    <source>
        <dbReference type="EMBL" id="EEG27079.1"/>
    </source>
</evidence>
<dbReference type="FunFam" id="1.20.58.340:FF:000004">
    <property type="entry name" value="Magnesium transport protein CorA"/>
    <property type="match status" value="1"/>
</dbReference>
<dbReference type="AlphaFoldDB" id="C0E3E6"/>
<dbReference type="InterPro" id="IPR004488">
    <property type="entry name" value="Mg/Co-transport_prot_CorA"/>
</dbReference>
<feature type="transmembrane region" description="Helical" evidence="12">
    <location>
        <begin position="372"/>
        <end position="392"/>
    </location>
</feature>
<proteinExistence type="inferred from homology"/>
<dbReference type="InterPro" id="IPR045863">
    <property type="entry name" value="CorA_TM1_TM2"/>
</dbReference>
<dbReference type="Gene3D" id="3.30.460.20">
    <property type="entry name" value="CorA soluble domain-like"/>
    <property type="match status" value="1"/>
</dbReference>
<dbReference type="CDD" id="cd12830">
    <property type="entry name" value="MtCorA-like"/>
    <property type="match status" value="1"/>
</dbReference>
<protein>
    <recommendedName>
        <fullName evidence="12">Magnesium transport protein CorA</fullName>
    </recommendedName>
</protein>
<dbReference type="Pfam" id="PF01544">
    <property type="entry name" value="CorA"/>
    <property type="match status" value="1"/>
</dbReference>
<evidence type="ECO:0000256" key="4">
    <source>
        <dbReference type="ARBA" id="ARBA00022475"/>
    </source>
</evidence>
<dbReference type="Proteomes" id="UP000006247">
    <property type="component" value="Unassembled WGS sequence"/>
</dbReference>
<keyword evidence="8 12" id="KW-0406">Ion transport</keyword>
<comment type="similarity">
    <text evidence="2 12">Belongs to the CorA metal ion transporter (MIT) (TC 1.A.35) family.</text>
</comment>
<dbReference type="NCBIfam" id="TIGR00383">
    <property type="entry name" value="corA"/>
    <property type="match status" value="1"/>
</dbReference>
<evidence type="ECO:0000256" key="11">
    <source>
        <dbReference type="ARBA" id="ARBA00045497"/>
    </source>
</evidence>
<sequence>MRYSLAASNPTLKIFKESDMSRRRFPLTPKNLIPSVTTAAQKPPAPHRSFADVVDHCCIFIDGIRMPGELKQHAGALETLHRHLAEAKRDGGHPHGFVWLSLNAPNANHMHAVADSFKVHDLIIDDIVAAHQRPKVETYDDQIFMVLKSVKYSDFDNRQDSVQQSRQVIEVGEVQMVLGKHFIITIRHNTPLPDLKSRITITDNEPATKQGPLGLAWAIADALVDDYRRAANELSEDVDVLEEEVFTPQSELNVDQIYLLKREVLEMRHAINPLEPALSTFNQLLKTRKEGEELRSYFRDVLDHEIVAKDSVNSSNERLTALIDAAVAKISLQQNADMRAISAYVGMAAVPTLVAGIYGMNFQNMPELAWKYGYFGALGLMVIIVIAVWWAFKRRNWL</sequence>
<keyword evidence="5 12" id="KW-0812">Transmembrane</keyword>
<evidence type="ECO:0000256" key="12">
    <source>
        <dbReference type="RuleBase" id="RU362010"/>
    </source>
</evidence>
<keyword evidence="3 12" id="KW-0813">Transport</keyword>
<evidence type="ECO:0000313" key="14">
    <source>
        <dbReference type="Proteomes" id="UP000006247"/>
    </source>
</evidence>
<evidence type="ECO:0000256" key="2">
    <source>
        <dbReference type="ARBA" id="ARBA00009765"/>
    </source>
</evidence>
<evidence type="ECO:0000256" key="6">
    <source>
        <dbReference type="ARBA" id="ARBA00022842"/>
    </source>
</evidence>
<keyword evidence="4 12" id="KW-1003">Cell membrane</keyword>
<evidence type="ECO:0000256" key="10">
    <source>
        <dbReference type="ARBA" id="ARBA00034269"/>
    </source>
</evidence>
<evidence type="ECO:0000256" key="8">
    <source>
        <dbReference type="ARBA" id="ARBA00023065"/>
    </source>
</evidence>
<organism evidence="13 14">
    <name type="scientific">Corynebacterium matruchotii ATCC 33806</name>
    <dbReference type="NCBI Taxonomy" id="566549"/>
    <lineage>
        <taxon>Bacteria</taxon>
        <taxon>Bacillati</taxon>
        <taxon>Actinomycetota</taxon>
        <taxon>Actinomycetes</taxon>
        <taxon>Mycobacteriales</taxon>
        <taxon>Corynebacteriaceae</taxon>
        <taxon>Corynebacterium</taxon>
    </lineage>
</organism>
<feature type="transmembrane region" description="Helical" evidence="12">
    <location>
        <begin position="341"/>
        <end position="360"/>
    </location>
</feature>
<evidence type="ECO:0000256" key="3">
    <source>
        <dbReference type="ARBA" id="ARBA00022448"/>
    </source>
</evidence>
<dbReference type="PANTHER" id="PTHR46494">
    <property type="entry name" value="CORA FAMILY METAL ION TRANSPORTER (EUROFUNG)"/>
    <property type="match status" value="1"/>
</dbReference>